<feature type="domain" description="N-acetyltransferase" evidence="1">
    <location>
        <begin position="236"/>
        <end position="320"/>
    </location>
</feature>
<dbReference type="OrthoDB" id="5241264at2"/>
<dbReference type="Pfam" id="PF00583">
    <property type="entry name" value="Acetyltransf_1"/>
    <property type="match status" value="1"/>
</dbReference>
<gene>
    <name evidence="2" type="ORF">AXF14_08785</name>
</gene>
<keyword evidence="3" id="KW-1185">Reference proteome</keyword>
<dbReference type="STRING" id="111015.AXF14_08785"/>
<dbReference type="KEGG" id="ard:AXF14_08785"/>
<evidence type="ECO:0000313" key="3">
    <source>
        <dbReference type="Proteomes" id="UP000065220"/>
    </source>
</evidence>
<name>A0A0X8JFK3_ACTRD</name>
<proteinExistence type="predicted"/>
<organism evidence="2 3">
    <name type="scientific">Actinomyces radicidentis</name>
    <dbReference type="NCBI Taxonomy" id="111015"/>
    <lineage>
        <taxon>Bacteria</taxon>
        <taxon>Bacillati</taxon>
        <taxon>Actinomycetota</taxon>
        <taxon>Actinomycetes</taxon>
        <taxon>Actinomycetales</taxon>
        <taxon>Actinomycetaceae</taxon>
        <taxon>Actinomyces</taxon>
    </lineage>
</organism>
<dbReference type="InterPro" id="IPR016181">
    <property type="entry name" value="Acyl_CoA_acyltransferase"/>
</dbReference>
<keyword evidence="2" id="KW-0808">Transferase</keyword>
<evidence type="ECO:0000313" key="2">
    <source>
        <dbReference type="EMBL" id="AMD87662.1"/>
    </source>
</evidence>
<dbReference type="EMBL" id="CP014228">
    <property type="protein sequence ID" value="AMD87662.1"/>
    <property type="molecule type" value="Genomic_DNA"/>
</dbReference>
<dbReference type="SUPFAM" id="SSF55729">
    <property type="entry name" value="Acyl-CoA N-acyltransferases (Nat)"/>
    <property type="match status" value="1"/>
</dbReference>
<dbReference type="InterPro" id="IPR000182">
    <property type="entry name" value="GNAT_dom"/>
</dbReference>
<dbReference type="RefSeq" id="WP_067942578.1">
    <property type="nucleotide sequence ID" value="NZ_CP014228.1"/>
</dbReference>
<reference evidence="3" key="1">
    <citation type="submission" date="2016-02" db="EMBL/GenBank/DDBJ databases">
        <authorList>
            <person name="Holder M.E."/>
            <person name="Ajami N.J."/>
            <person name="Petrosino J.F."/>
        </authorList>
    </citation>
    <scope>NUCLEOTIDE SEQUENCE [LARGE SCALE GENOMIC DNA]</scope>
    <source>
        <strain evidence="3">CCUG 36733</strain>
    </source>
</reference>
<dbReference type="InterPro" id="IPR025289">
    <property type="entry name" value="DUF4081"/>
</dbReference>
<dbReference type="PROSITE" id="PS51186">
    <property type="entry name" value="GNAT"/>
    <property type="match status" value="1"/>
</dbReference>
<evidence type="ECO:0000259" key="1">
    <source>
        <dbReference type="PROSITE" id="PS51186"/>
    </source>
</evidence>
<protein>
    <submittedName>
        <fullName evidence="2">Acetyltransferase</fullName>
    </submittedName>
</protein>
<sequence>MHLLTHPLTPVSPERVSGLLALTALEPVGGLALAHQVSRWTRWGRGDVVVLGRPARPNGAAWATGSLMPFGLAPRPELGHDGADRGQVRSLAAHAHARLTRQGSVSGPAQDVESVWPELSALGQTAREERWVQPLLAAPFPAGGLADGAVRARPEARWAAEGLRAARVEETGLVLPASVAMFVGELGYDPTASGGSYARHVEDLVATGRSYVLLDDGTGRPPMPGGPAQVAFKADVGALRRGGGGRPSVAQLTGVWTRDDLRGRGVATAALAATVDRVRAEHLGPDGIVSLYVNDFNEPALGLYSGLGFQRVGTYATILL</sequence>
<dbReference type="GO" id="GO:0016747">
    <property type="term" value="F:acyltransferase activity, transferring groups other than amino-acyl groups"/>
    <property type="evidence" value="ECO:0007669"/>
    <property type="project" value="InterPro"/>
</dbReference>
<dbReference type="Proteomes" id="UP000065220">
    <property type="component" value="Chromosome"/>
</dbReference>
<dbReference type="AlphaFoldDB" id="A0A0X8JFK3"/>
<accession>A0A0X8JFK3</accession>
<dbReference type="Gene3D" id="3.40.630.30">
    <property type="match status" value="1"/>
</dbReference>
<dbReference type="Pfam" id="PF13312">
    <property type="entry name" value="DUF4081"/>
    <property type="match status" value="1"/>
</dbReference>